<evidence type="ECO:0000256" key="2">
    <source>
        <dbReference type="ARBA" id="ARBA00010072"/>
    </source>
</evidence>
<evidence type="ECO:0000256" key="6">
    <source>
        <dbReference type="ARBA" id="ARBA00022692"/>
    </source>
</evidence>
<evidence type="ECO:0000256" key="7">
    <source>
        <dbReference type="ARBA" id="ARBA00022989"/>
    </source>
</evidence>
<feature type="transmembrane region" description="Helical" evidence="9">
    <location>
        <begin position="193"/>
        <end position="214"/>
    </location>
</feature>
<feature type="domain" description="ABC transmembrane type-1" evidence="10">
    <location>
        <begin position="17"/>
        <end position="214"/>
    </location>
</feature>
<comment type="caution">
    <text evidence="11">The sequence shown here is derived from an EMBL/GenBank/DDBJ whole genome shotgun (WGS) entry which is preliminary data.</text>
</comment>
<evidence type="ECO:0000256" key="8">
    <source>
        <dbReference type="ARBA" id="ARBA00023136"/>
    </source>
</evidence>
<keyword evidence="7 9" id="KW-1133">Transmembrane helix</keyword>
<evidence type="ECO:0000313" key="12">
    <source>
        <dbReference type="Proteomes" id="UP000630353"/>
    </source>
</evidence>
<feature type="transmembrane region" description="Helical" evidence="9">
    <location>
        <begin position="20"/>
        <end position="41"/>
    </location>
</feature>
<gene>
    <name evidence="11" type="primary">nocM</name>
    <name evidence="11" type="ORF">GCM10017083_08520</name>
</gene>
<evidence type="ECO:0000256" key="9">
    <source>
        <dbReference type="RuleBase" id="RU363032"/>
    </source>
</evidence>
<reference evidence="11" key="2">
    <citation type="submission" date="2020-09" db="EMBL/GenBank/DDBJ databases">
        <authorList>
            <person name="Sun Q."/>
            <person name="Kim S."/>
        </authorList>
    </citation>
    <scope>NUCLEOTIDE SEQUENCE</scope>
    <source>
        <strain evidence="11">KCTC 42651</strain>
    </source>
</reference>
<keyword evidence="3 9" id="KW-0813">Transport</keyword>
<protein>
    <submittedName>
        <fullName evidence="11">Nopaline transport system permease protein NocM</fullName>
    </submittedName>
</protein>
<evidence type="ECO:0000256" key="1">
    <source>
        <dbReference type="ARBA" id="ARBA00004429"/>
    </source>
</evidence>
<dbReference type="CDD" id="cd06261">
    <property type="entry name" value="TM_PBP2"/>
    <property type="match status" value="1"/>
</dbReference>
<dbReference type="NCBIfam" id="TIGR01726">
    <property type="entry name" value="HEQRo_perm_3TM"/>
    <property type="match status" value="1"/>
</dbReference>
<evidence type="ECO:0000259" key="10">
    <source>
        <dbReference type="PROSITE" id="PS50928"/>
    </source>
</evidence>
<dbReference type="PANTHER" id="PTHR30614">
    <property type="entry name" value="MEMBRANE COMPONENT OF AMINO ACID ABC TRANSPORTER"/>
    <property type="match status" value="1"/>
</dbReference>
<dbReference type="PANTHER" id="PTHR30614:SF10">
    <property type="entry name" value="ARGININE ABC TRANSPORTER PERMEASE PROTEIN ARTM"/>
    <property type="match status" value="1"/>
</dbReference>
<comment type="similarity">
    <text evidence="2">Belongs to the binding-protein-dependent transport system permease family. HisMQ subfamily.</text>
</comment>
<dbReference type="InterPro" id="IPR035906">
    <property type="entry name" value="MetI-like_sf"/>
</dbReference>
<dbReference type="GO" id="GO:0043190">
    <property type="term" value="C:ATP-binding cassette (ABC) transporter complex"/>
    <property type="evidence" value="ECO:0007669"/>
    <property type="project" value="InterPro"/>
</dbReference>
<dbReference type="AlphaFoldDB" id="A0A918XNU9"/>
<organism evidence="11 12">
    <name type="scientific">Thalassobaculum fulvum</name>
    <dbReference type="NCBI Taxonomy" id="1633335"/>
    <lineage>
        <taxon>Bacteria</taxon>
        <taxon>Pseudomonadati</taxon>
        <taxon>Pseudomonadota</taxon>
        <taxon>Alphaproteobacteria</taxon>
        <taxon>Rhodospirillales</taxon>
        <taxon>Thalassobaculaceae</taxon>
        <taxon>Thalassobaculum</taxon>
    </lineage>
</organism>
<feature type="transmembrane region" description="Helical" evidence="9">
    <location>
        <begin position="53"/>
        <end position="74"/>
    </location>
</feature>
<evidence type="ECO:0000256" key="4">
    <source>
        <dbReference type="ARBA" id="ARBA00022475"/>
    </source>
</evidence>
<keyword evidence="4" id="KW-1003">Cell membrane</keyword>
<dbReference type="GO" id="GO:0022857">
    <property type="term" value="F:transmembrane transporter activity"/>
    <property type="evidence" value="ECO:0007669"/>
    <property type="project" value="InterPro"/>
</dbReference>
<dbReference type="PROSITE" id="PS50928">
    <property type="entry name" value="ABC_TM1"/>
    <property type="match status" value="1"/>
</dbReference>
<evidence type="ECO:0000256" key="3">
    <source>
        <dbReference type="ARBA" id="ARBA00022448"/>
    </source>
</evidence>
<name>A0A918XNU9_9PROT</name>
<dbReference type="InterPro" id="IPR010065">
    <property type="entry name" value="AA_ABC_transptr_permease_3TM"/>
</dbReference>
<reference evidence="11" key="1">
    <citation type="journal article" date="2014" name="Int. J. Syst. Evol. Microbiol.">
        <title>Complete genome sequence of Corynebacterium casei LMG S-19264T (=DSM 44701T), isolated from a smear-ripened cheese.</title>
        <authorList>
            <consortium name="US DOE Joint Genome Institute (JGI-PGF)"/>
            <person name="Walter F."/>
            <person name="Albersmeier A."/>
            <person name="Kalinowski J."/>
            <person name="Ruckert C."/>
        </authorList>
    </citation>
    <scope>NUCLEOTIDE SEQUENCE</scope>
    <source>
        <strain evidence="11">KCTC 42651</strain>
    </source>
</reference>
<evidence type="ECO:0000256" key="5">
    <source>
        <dbReference type="ARBA" id="ARBA00022519"/>
    </source>
</evidence>
<dbReference type="Gene3D" id="1.10.3720.10">
    <property type="entry name" value="MetI-like"/>
    <property type="match status" value="1"/>
</dbReference>
<dbReference type="EMBL" id="BMZS01000002">
    <property type="protein sequence ID" value="GHD42960.1"/>
    <property type="molecule type" value="Genomic_DNA"/>
</dbReference>
<dbReference type="InterPro" id="IPR000515">
    <property type="entry name" value="MetI-like"/>
</dbReference>
<dbReference type="Proteomes" id="UP000630353">
    <property type="component" value="Unassembled WGS sequence"/>
</dbReference>
<keyword evidence="6 9" id="KW-0812">Transmembrane</keyword>
<dbReference type="Pfam" id="PF00528">
    <property type="entry name" value="BPD_transp_1"/>
    <property type="match status" value="1"/>
</dbReference>
<evidence type="ECO:0000313" key="11">
    <source>
        <dbReference type="EMBL" id="GHD42960.1"/>
    </source>
</evidence>
<dbReference type="RefSeq" id="WP_189987692.1">
    <property type="nucleotide sequence ID" value="NZ_BMZS01000002.1"/>
</dbReference>
<keyword evidence="5" id="KW-0997">Cell inner membrane</keyword>
<dbReference type="InterPro" id="IPR043429">
    <property type="entry name" value="ArtM/GltK/GlnP/TcyL/YhdX-like"/>
</dbReference>
<comment type="subcellular location">
    <subcellularLocation>
        <location evidence="1">Cell inner membrane</location>
        <topology evidence="1">Multi-pass membrane protein</topology>
    </subcellularLocation>
    <subcellularLocation>
        <location evidence="9">Cell membrane</location>
        <topology evidence="9">Multi-pass membrane protein</topology>
    </subcellularLocation>
</comment>
<dbReference type="SUPFAM" id="SSF161098">
    <property type="entry name" value="MetI-like"/>
    <property type="match status" value="1"/>
</dbReference>
<keyword evidence="8 9" id="KW-0472">Membrane</keyword>
<proteinExistence type="inferred from homology"/>
<dbReference type="GO" id="GO:0006865">
    <property type="term" value="P:amino acid transport"/>
    <property type="evidence" value="ECO:0007669"/>
    <property type="project" value="TreeGrafter"/>
</dbReference>
<sequence length="242" mass="27220">MRFELFGEYFPDLLSGIPMMLQLAGLSLFLGFFLAVLLAVLRTSGIRPLEWFVRGYVYVFRGTPLLVQIFLIYYGTGQFDLIKQSFLWPVLREAYWCAIIALTLNTGAYTSEIIRGGIEAVPWGQVEAAKACGMSAWLRFRRVVFPQAIRQALPGYGNEIILMIKSTSLASTITLLEVTGIARKIISQTYAPLELFVMAGAIYLTIVFTVTRIVDWIENRLSPELAGRRHVEDAEKDLASVH</sequence>
<keyword evidence="12" id="KW-1185">Reference proteome</keyword>
<accession>A0A918XNU9</accession>